<accession>A0A411PJG4</accession>
<protein>
    <submittedName>
        <fullName evidence="4">Efflux RND transporter periplasmic adaptor subunit</fullName>
    </submittedName>
</protein>
<name>A0A411PJG4_9GAMM</name>
<dbReference type="EMBL" id="CP036200">
    <property type="protein sequence ID" value="QBF83675.1"/>
    <property type="molecule type" value="Genomic_DNA"/>
</dbReference>
<dbReference type="Gene3D" id="1.10.287.470">
    <property type="entry name" value="Helix hairpin bin"/>
    <property type="match status" value="1"/>
</dbReference>
<organism evidence="4 5">
    <name type="scientific">Shewanella maritima</name>
    <dbReference type="NCBI Taxonomy" id="2520507"/>
    <lineage>
        <taxon>Bacteria</taxon>
        <taxon>Pseudomonadati</taxon>
        <taxon>Pseudomonadota</taxon>
        <taxon>Gammaproteobacteria</taxon>
        <taxon>Alteromonadales</taxon>
        <taxon>Shewanellaceae</taxon>
        <taxon>Shewanella</taxon>
    </lineage>
</organism>
<evidence type="ECO:0000259" key="3">
    <source>
        <dbReference type="Pfam" id="PF25973"/>
    </source>
</evidence>
<dbReference type="GO" id="GO:0015562">
    <property type="term" value="F:efflux transmembrane transporter activity"/>
    <property type="evidence" value="ECO:0007669"/>
    <property type="project" value="TreeGrafter"/>
</dbReference>
<gene>
    <name evidence="4" type="ORF">EXU30_13940</name>
</gene>
<feature type="coiled-coil region" evidence="2">
    <location>
        <begin position="157"/>
        <end position="184"/>
    </location>
</feature>
<dbReference type="PANTHER" id="PTHR30469">
    <property type="entry name" value="MULTIDRUG RESISTANCE PROTEIN MDTA"/>
    <property type="match status" value="1"/>
</dbReference>
<dbReference type="InterPro" id="IPR006143">
    <property type="entry name" value="RND_pump_MFP"/>
</dbReference>
<dbReference type="Gene3D" id="2.40.50.100">
    <property type="match status" value="1"/>
</dbReference>
<dbReference type="RefSeq" id="WP_130601025.1">
    <property type="nucleotide sequence ID" value="NZ_CP036200.1"/>
</dbReference>
<keyword evidence="2" id="KW-0175">Coiled coil</keyword>
<evidence type="ECO:0000313" key="4">
    <source>
        <dbReference type="EMBL" id="QBF83675.1"/>
    </source>
</evidence>
<dbReference type="NCBIfam" id="TIGR01730">
    <property type="entry name" value="RND_mfp"/>
    <property type="match status" value="1"/>
</dbReference>
<sequence>MLKKLFRFLLPFLIIFVFVALAGILLSTKQEPEKKQETTVLPVVEVISVEPQTVSLNLPSYGVVQPKHKTQLVTEVQGRILEIAPAFVAGGIVKKGQKLALLEPSDYQADLMQAQAGLAQAKAILDEEIARGEVAKIEFKDFDGGVAPELGLRIPQLKKEQANVKSAQAALSRAQRNLDRTVIRAPFDGIIKARSVDLGQYITVGTKLGELYDIGIAEVRLPLPNKDLAYLESIEKPETTVTLTASLAGKQVSWLGKIVRNENVVDEQNRMVYLVAEVNDPYMQQESDIRKLPLKYGSFVNAVIKGRSVDGIVKLPRYVVRDDSVTIIKDDNTVELRDVNIVRTDVDNVYIKGSLKVGERVSVSSNNSLQNGQQVKVLGEEGPEELIEQVAEDDAAITQSDTKEEQGND</sequence>
<dbReference type="Pfam" id="PF25973">
    <property type="entry name" value="BSH_CzcB"/>
    <property type="match status" value="1"/>
</dbReference>
<keyword evidence="5" id="KW-1185">Reference proteome</keyword>
<dbReference type="Gene3D" id="2.40.30.170">
    <property type="match status" value="1"/>
</dbReference>
<evidence type="ECO:0000256" key="1">
    <source>
        <dbReference type="ARBA" id="ARBA00009477"/>
    </source>
</evidence>
<dbReference type="Gene3D" id="2.40.420.20">
    <property type="match status" value="1"/>
</dbReference>
<dbReference type="InterPro" id="IPR058647">
    <property type="entry name" value="BSH_CzcB-like"/>
</dbReference>
<comment type="similarity">
    <text evidence="1">Belongs to the membrane fusion protein (MFP) (TC 8.A.1) family.</text>
</comment>
<reference evidence="4 5" key="1">
    <citation type="submission" date="2019-02" db="EMBL/GenBank/DDBJ databases">
        <title>Shewanella sp. D4-2 isolated from Dokdo Island.</title>
        <authorList>
            <person name="Baek K."/>
        </authorList>
    </citation>
    <scope>NUCLEOTIDE SEQUENCE [LARGE SCALE GENOMIC DNA]</scope>
    <source>
        <strain evidence="4 5">D4-2</strain>
    </source>
</reference>
<dbReference type="GO" id="GO:1990281">
    <property type="term" value="C:efflux pump complex"/>
    <property type="evidence" value="ECO:0007669"/>
    <property type="project" value="TreeGrafter"/>
</dbReference>
<dbReference type="AlphaFoldDB" id="A0A411PJG4"/>
<feature type="domain" description="CzcB-like barrel-sandwich hybrid" evidence="3">
    <location>
        <begin position="71"/>
        <end position="207"/>
    </location>
</feature>
<evidence type="ECO:0000256" key="2">
    <source>
        <dbReference type="SAM" id="Coils"/>
    </source>
</evidence>
<dbReference type="OrthoDB" id="5730196at2"/>
<dbReference type="PANTHER" id="PTHR30469:SF12">
    <property type="entry name" value="MULTIDRUG RESISTANCE PROTEIN MDTA"/>
    <property type="match status" value="1"/>
</dbReference>
<evidence type="ECO:0000313" key="5">
    <source>
        <dbReference type="Proteomes" id="UP000291106"/>
    </source>
</evidence>
<proteinExistence type="inferred from homology"/>
<dbReference type="KEGG" id="smai:EXU30_13940"/>
<dbReference type="Proteomes" id="UP000291106">
    <property type="component" value="Chromosome"/>
</dbReference>
<dbReference type="SUPFAM" id="SSF111369">
    <property type="entry name" value="HlyD-like secretion proteins"/>
    <property type="match status" value="1"/>
</dbReference>